<sequence length="738" mass="81756">MASQLSDRVDELRAIVDADRLPEIDELRRFKHQIIGNVDRKARFVELDGAELLCKVIDLAVEIPQWSDCDDTLHIELATEAMVILTSLCQPRVDSLLKLVGIVPACVLGTVSKIVHSFKTFALIESSLKCIRNLYISLKMVSSSAIVFNPAPLPCCAPLSSKQLRELSSEGASFQIAIDAAWDAYFDQENIFLMLSLLCTFTFGRISAATGSWSRLARQQSESAAGTICQTIAEMSRGGDDMVSVASVGRRICKEHDCMLLYMLMTMTLARSPQVLRSAYQLIGAIAPHAEPDIMALLSKSAADIRDQEPSVQIAMAYCHVNYSVMMPDWDKRGYAAEDRNDVLPLLLSLFDKEPQIALSACALLTTLVTDCESAQELACKLDAFSQLDRLLETTQLPGGYSDSAERRQMRAQLRQHGLLAVAALCLTRDDLRRQMVETKILPKIVASLKHEHAPVRAAACQCARAISRSVSLLRTCLLQAGAALPLVDLLRNEDEDEPVKIAATAAICNLLPDFSPMKELLIANDILPKLVVFVDSPNVLLRQYALAALKNGVYWAEHDLKKLVSTTLGWQRLLELFDDCETTIQVHALSLLRNIACTRVEDVEMALQGMGPEACFDMLNRKLCSKQSEVTLQAVYVLLNIATGDVRHKQEIMDRPDLLKSLLATLWHESPDIRIAALWCIINLTPSERKGAYEVARKFAAQGVGSRLEKLKEDSCYDVSERAADILDTFQWAGFAQ</sequence>
<organism evidence="7 8">
    <name type="scientific">Mixia osmundae (strain CBS 9802 / IAM 14324 / JCM 22182 / KY 12970)</name>
    <dbReference type="NCBI Taxonomy" id="764103"/>
    <lineage>
        <taxon>Eukaryota</taxon>
        <taxon>Fungi</taxon>
        <taxon>Dikarya</taxon>
        <taxon>Basidiomycota</taxon>
        <taxon>Pucciniomycotina</taxon>
        <taxon>Mixiomycetes</taxon>
        <taxon>Mixiales</taxon>
        <taxon>Mixiaceae</taxon>
        <taxon>Mixia</taxon>
    </lineage>
</organism>
<proteinExistence type="predicted"/>
<dbReference type="PROSITE" id="PS50176">
    <property type="entry name" value="ARM_REPEAT"/>
    <property type="match status" value="1"/>
</dbReference>
<name>G7E875_MIXOS</name>
<dbReference type="GO" id="GO:0005634">
    <property type="term" value="C:nucleus"/>
    <property type="evidence" value="ECO:0007669"/>
    <property type="project" value="UniProtKB-SubCell"/>
</dbReference>
<dbReference type="AlphaFoldDB" id="G7E875"/>
<accession>G7E875</accession>
<dbReference type="STRING" id="764103.G7E875"/>
<dbReference type="GO" id="GO:0043161">
    <property type="term" value="P:proteasome-mediated ubiquitin-dependent protein catabolic process"/>
    <property type="evidence" value="ECO:0007669"/>
    <property type="project" value="TreeGrafter"/>
</dbReference>
<feature type="repeat" description="ARM" evidence="6">
    <location>
        <begin position="482"/>
        <end position="511"/>
    </location>
</feature>
<reference evidence="7 8" key="2">
    <citation type="journal article" date="2012" name="Open Biol.">
        <title>Characteristics of nucleosomes and linker DNA regions on the genome of the basidiomycete Mixia osmundae revealed by mono- and dinucleosome mapping.</title>
        <authorList>
            <person name="Nishida H."/>
            <person name="Kondo S."/>
            <person name="Matsumoto T."/>
            <person name="Suzuki Y."/>
            <person name="Yoshikawa H."/>
            <person name="Taylor T.D."/>
            <person name="Sugiyama J."/>
        </authorList>
    </citation>
    <scope>NUCLEOTIDE SEQUENCE [LARGE SCALE GENOMIC DNA]</scope>
    <source>
        <strain evidence="8">CBS 9802 / IAM 14324 / JCM 22182 / KY 12970</strain>
    </source>
</reference>
<dbReference type="InParanoid" id="G7E875"/>
<keyword evidence="5" id="KW-0539">Nucleus</keyword>
<comment type="subcellular location">
    <subcellularLocation>
        <location evidence="2">Cytoplasm</location>
    </subcellularLocation>
    <subcellularLocation>
        <location evidence="1">Nucleus</location>
    </subcellularLocation>
</comment>
<dbReference type="PANTHER" id="PTHR15651">
    <property type="entry name" value="ARMADILLO REPEAT-CONTAINING PROTEIN 8"/>
    <property type="match status" value="1"/>
</dbReference>
<dbReference type="InterPro" id="IPR011989">
    <property type="entry name" value="ARM-like"/>
</dbReference>
<dbReference type="EMBL" id="BABT02000170">
    <property type="protein sequence ID" value="GAA99035.1"/>
    <property type="molecule type" value="Genomic_DNA"/>
</dbReference>
<dbReference type="Gene3D" id="1.25.10.10">
    <property type="entry name" value="Leucine-rich Repeat Variant"/>
    <property type="match status" value="1"/>
</dbReference>
<comment type="caution">
    <text evidence="7">The sequence shown here is derived from an EMBL/GenBank/DDBJ whole genome shotgun (WGS) entry which is preliminary data.</text>
</comment>
<dbReference type="RefSeq" id="XP_014570992.1">
    <property type="nucleotide sequence ID" value="XM_014715506.1"/>
</dbReference>
<dbReference type="Proteomes" id="UP000009131">
    <property type="component" value="Unassembled WGS sequence"/>
</dbReference>
<evidence type="ECO:0000256" key="1">
    <source>
        <dbReference type="ARBA" id="ARBA00004123"/>
    </source>
</evidence>
<dbReference type="GO" id="GO:0005737">
    <property type="term" value="C:cytoplasm"/>
    <property type="evidence" value="ECO:0007669"/>
    <property type="project" value="UniProtKB-SubCell"/>
</dbReference>
<evidence type="ECO:0000256" key="4">
    <source>
        <dbReference type="ARBA" id="ARBA00022737"/>
    </source>
</evidence>
<evidence type="ECO:0000256" key="3">
    <source>
        <dbReference type="ARBA" id="ARBA00022490"/>
    </source>
</evidence>
<evidence type="ECO:0000313" key="8">
    <source>
        <dbReference type="Proteomes" id="UP000009131"/>
    </source>
</evidence>
<evidence type="ECO:0000256" key="5">
    <source>
        <dbReference type="ARBA" id="ARBA00023242"/>
    </source>
</evidence>
<keyword evidence="3" id="KW-0963">Cytoplasm</keyword>
<dbReference type="PANTHER" id="PTHR15651:SF7">
    <property type="entry name" value="ARMADILLO REPEAT-CONTAINING PROTEIN 8"/>
    <property type="match status" value="1"/>
</dbReference>
<reference evidence="7 8" key="1">
    <citation type="journal article" date="2011" name="J. Gen. Appl. Microbiol.">
        <title>Draft genome sequencing of the enigmatic basidiomycete Mixia osmundae.</title>
        <authorList>
            <person name="Nishida H."/>
            <person name="Nagatsuka Y."/>
            <person name="Sugiyama J."/>
        </authorList>
    </citation>
    <scope>NUCLEOTIDE SEQUENCE [LARGE SCALE GENOMIC DNA]</scope>
    <source>
        <strain evidence="8">CBS 9802 / IAM 14324 / JCM 22182 / KY 12970</strain>
    </source>
</reference>
<dbReference type="HOGENOM" id="CLU_002741_1_0_1"/>
<dbReference type="OrthoDB" id="5559898at2759"/>
<gene>
    <name evidence="7" type="primary">Mo05724</name>
    <name evidence="7" type="ORF">E5Q_05724</name>
</gene>
<dbReference type="GO" id="GO:0034657">
    <property type="term" value="C:GID complex"/>
    <property type="evidence" value="ECO:0007669"/>
    <property type="project" value="TreeGrafter"/>
</dbReference>
<evidence type="ECO:0000313" key="7">
    <source>
        <dbReference type="EMBL" id="GAA99035.1"/>
    </source>
</evidence>
<dbReference type="InterPro" id="IPR016024">
    <property type="entry name" value="ARM-type_fold"/>
</dbReference>
<protein>
    <submittedName>
        <fullName evidence="7">Uncharacterized protein</fullName>
    </submittedName>
</protein>
<evidence type="ECO:0000256" key="2">
    <source>
        <dbReference type="ARBA" id="ARBA00004496"/>
    </source>
</evidence>
<dbReference type="SMART" id="SM00185">
    <property type="entry name" value="ARM"/>
    <property type="match status" value="6"/>
</dbReference>
<dbReference type="InterPro" id="IPR038739">
    <property type="entry name" value="ARMC8/Vid28"/>
</dbReference>
<dbReference type="InterPro" id="IPR000225">
    <property type="entry name" value="Armadillo"/>
</dbReference>
<evidence type="ECO:0000256" key="6">
    <source>
        <dbReference type="PROSITE-ProRule" id="PRU00259"/>
    </source>
</evidence>
<keyword evidence="4" id="KW-0677">Repeat</keyword>
<keyword evidence="8" id="KW-1185">Reference proteome</keyword>
<dbReference type="eggNOG" id="KOG1293">
    <property type="taxonomic scope" value="Eukaryota"/>
</dbReference>
<dbReference type="SUPFAM" id="SSF48371">
    <property type="entry name" value="ARM repeat"/>
    <property type="match status" value="2"/>
</dbReference>